<evidence type="ECO:0000256" key="11">
    <source>
        <dbReference type="ARBA" id="ARBA00048366"/>
    </source>
</evidence>
<dbReference type="AlphaFoldDB" id="A0A844GSY4"/>
<dbReference type="InterPro" id="IPR006070">
    <property type="entry name" value="Sua5-like_dom"/>
</dbReference>
<dbReference type="Pfam" id="PF01300">
    <property type="entry name" value="Sua5_yciO_yrdC"/>
    <property type="match status" value="1"/>
</dbReference>
<dbReference type="GO" id="GO:0061710">
    <property type="term" value="F:L-threonylcarbamoyladenylate synthase"/>
    <property type="evidence" value="ECO:0007669"/>
    <property type="project" value="UniProtKB-EC"/>
</dbReference>
<dbReference type="EMBL" id="WMIA01000014">
    <property type="protein sequence ID" value="MTF39597.1"/>
    <property type="molecule type" value="Genomic_DNA"/>
</dbReference>
<evidence type="ECO:0000256" key="2">
    <source>
        <dbReference type="ARBA" id="ARBA00007663"/>
    </source>
</evidence>
<dbReference type="InterPro" id="IPR017945">
    <property type="entry name" value="DHBP_synth_RibB-like_a/b_dom"/>
</dbReference>
<evidence type="ECO:0000256" key="9">
    <source>
        <dbReference type="ARBA" id="ARBA00022840"/>
    </source>
</evidence>
<evidence type="ECO:0000256" key="6">
    <source>
        <dbReference type="ARBA" id="ARBA00022694"/>
    </source>
</evidence>
<dbReference type="GO" id="GO:0005737">
    <property type="term" value="C:cytoplasm"/>
    <property type="evidence" value="ECO:0007669"/>
    <property type="project" value="UniProtKB-SubCell"/>
</dbReference>
<organism evidence="13 14">
    <name type="scientific">Cyanobacterium aponinum 0216</name>
    <dbReference type="NCBI Taxonomy" id="2676140"/>
    <lineage>
        <taxon>Bacteria</taxon>
        <taxon>Bacillati</taxon>
        <taxon>Cyanobacteriota</taxon>
        <taxon>Cyanophyceae</taxon>
        <taxon>Oscillatoriophycideae</taxon>
        <taxon>Chroococcales</taxon>
        <taxon>Geminocystaceae</taxon>
        <taxon>Cyanobacterium</taxon>
    </lineage>
</organism>
<dbReference type="GO" id="GO:0003725">
    <property type="term" value="F:double-stranded RNA binding"/>
    <property type="evidence" value="ECO:0007669"/>
    <property type="project" value="InterPro"/>
</dbReference>
<dbReference type="PANTHER" id="PTHR17490">
    <property type="entry name" value="SUA5"/>
    <property type="match status" value="1"/>
</dbReference>
<comment type="caution">
    <text evidence="13">The sequence shown here is derived from an EMBL/GenBank/DDBJ whole genome shotgun (WGS) entry which is preliminary data.</text>
</comment>
<keyword evidence="8" id="KW-0547">Nucleotide-binding</keyword>
<dbReference type="GO" id="GO:0005524">
    <property type="term" value="F:ATP binding"/>
    <property type="evidence" value="ECO:0007669"/>
    <property type="project" value="UniProtKB-KW"/>
</dbReference>
<dbReference type="RefSeq" id="WP_015219982.1">
    <property type="nucleotide sequence ID" value="NZ_WMIA01000014.1"/>
</dbReference>
<evidence type="ECO:0000256" key="4">
    <source>
        <dbReference type="ARBA" id="ARBA00022490"/>
    </source>
</evidence>
<evidence type="ECO:0000256" key="5">
    <source>
        <dbReference type="ARBA" id="ARBA00022679"/>
    </source>
</evidence>
<dbReference type="PANTHER" id="PTHR17490:SF16">
    <property type="entry name" value="THREONYLCARBAMOYL-AMP SYNTHASE"/>
    <property type="match status" value="1"/>
</dbReference>
<evidence type="ECO:0000256" key="8">
    <source>
        <dbReference type="ARBA" id="ARBA00022741"/>
    </source>
</evidence>
<feature type="domain" description="YrdC-like" evidence="12">
    <location>
        <begin position="9"/>
        <end position="191"/>
    </location>
</feature>
<accession>A0A844GSY4</accession>
<dbReference type="InterPro" id="IPR050156">
    <property type="entry name" value="TC-AMP_synthase_SUA5"/>
</dbReference>
<name>A0A844GSY4_9CHRO</name>
<keyword evidence="9" id="KW-0067">ATP-binding</keyword>
<evidence type="ECO:0000256" key="1">
    <source>
        <dbReference type="ARBA" id="ARBA00004496"/>
    </source>
</evidence>
<reference evidence="13 14" key="1">
    <citation type="submission" date="2019-11" db="EMBL/GenBank/DDBJ databases">
        <title>Isolation of a new High Light Tolerant Cyanobacteria.</title>
        <authorList>
            <person name="Dobson Z."/>
            <person name="Vaughn N."/>
            <person name="Vaughn M."/>
            <person name="Fromme P."/>
            <person name="Mazor Y."/>
        </authorList>
    </citation>
    <scope>NUCLEOTIDE SEQUENCE [LARGE SCALE GENOMIC DNA]</scope>
    <source>
        <strain evidence="13 14">0216</strain>
    </source>
</reference>
<dbReference type="GO" id="GO:0000049">
    <property type="term" value="F:tRNA binding"/>
    <property type="evidence" value="ECO:0007669"/>
    <property type="project" value="TreeGrafter"/>
</dbReference>
<dbReference type="EC" id="2.7.7.87" evidence="3"/>
<evidence type="ECO:0000313" key="14">
    <source>
        <dbReference type="Proteomes" id="UP000437131"/>
    </source>
</evidence>
<comment type="subcellular location">
    <subcellularLocation>
        <location evidence="1">Cytoplasm</location>
    </subcellularLocation>
</comment>
<keyword evidence="6" id="KW-0819">tRNA processing</keyword>
<evidence type="ECO:0000259" key="12">
    <source>
        <dbReference type="PROSITE" id="PS51163"/>
    </source>
</evidence>
<evidence type="ECO:0000313" key="13">
    <source>
        <dbReference type="EMBL" id="MTF39597.1"/>
    </source>
</evidence>
<evidence type="ECO:0000256" key="3">
    <source>
        <dbReference type="ARBA" id="ARBA00012584"/>
    </source>
</evidence>
<dbReference type="Gene3D" id="3.90.870.10">
    <property type="entry name" value="DHBP synthase"/>
    <property type="match status" value="1"/>
</dbReference>
<sequence>MSQICPKSVNIIPQIIDVLNKGEIVILHTDIVYIFLANGLNENSANKIHELKRWNPRKPLVLLSNQERISEYSNLSKDAQILVNQFPYPISVIIPHRNNLPETVTAGHNTIFVSCPDDFIYNLVNRCPFPIVSGTASLGGDYRATNAKTAQDLFGKDVSLIVDGGKPKYGIRTTLIDCSLPLPTIMNFGIISYDDLRPLLPHIELPSHLRK</sequence>
<dbReference type="PROSITE" id="PS51163">
    <property type="entry name" value="YRDC"/>
    <property type="match status" value="1"/>
</dbReference>
<evidence type="ECO:0000256" key="10">
    <source>
        <dbReference type="ARBA" id="ARBA00029774"/>
    </source>
</evidence>
<dbReference type="GO" id="GO:0008033">
    <property type="term" value="P:tRNA processing"/>
    <property type="evidence" value="ECO:0007669"/>
    <property type="project" value="UniProtKB-KW"/>
</dbReference>
<comment type="similarity">
    <text evidence="2">Belongs to the SUA5 family.</text>
</comment>
<keyword evidence="7" id="KW-0548">Nucleotidyltransferase</keyword>
<gene>
    <name evidence="13" type="ORF">GGC33_11755</name>
</gene>
<protein>
    <recommendedName>
        <fullName evidence="10">L-threonylcarbamoyladenylate synthase</fullName>
        <ecNumber evidence="3">2.7.7.87</ecNumber>
    </recommendedName>
    <alternativeName>
        <fullName evidence="10">L-threonylcarbamoyladenylate synthase</fullName>
    </alternativeName>
</protein>
<dbReference type="Proteomes" id="UP000437131">
    <property type="component" value="Unassembled WGS sequence"/>
</dbReference>
<proteinExistence type="inferred from homology"/>
<dbReference type="SUPFAM" id="SSF55821">
    <property type="entry name" value="YrdC/RibB"/>
    <property type="match status" value="1"/>
</dbReference>
<comment type="catalytic activity">
    <reaction evidence="11">
        <text>L-threonine + hydrogencarbonate + ATP = L-threonylcarbamoyladenylate + diphosphate + H2O</text>
        <dbReference type="Rhea" id="RHEA:36407"/>
        <dbReference type="ChEBI" id="CHEBI:15377"/>
        <dbReference type="ChEBI" id="CHEBI:17544"/>
        <dbReference type="ChEBI" id="CHEBI:30616"/>
        <dbReference type="ChEBI" id="CHEBI:33019"/>
        <dbReference type="ChEBI" id="CHEBI:57926"/>
        <dbReference type="ChEBI" id="CHEBI:73682"/>
        <dbReference type="EC" id="2.7.7.87"/>
    </reaction>
</comment>
<keyword evidence="4" id="KW-0963">Cytoplasm</keyword>
<keyword evidence="5" id="KW-0808">Transferase</keyword>
<dbReference type="GO" id="GO:0006450">
    <property type="term" value="P:regulation of translational fidelity"/>
    <property type="evidence" value="ECO:0007669"/>
    <property type="project" value="TreeGrafter"/>
</dbReference>
<evidence type="ECO:0000256" key="7">
    <source>
        <dbReference type="ARBA" id="ARBA00022695"/>
    </source>
</evidence>